<dbReference type="CDD" id="cd05795">
    <property type="entry name" value="Ribosomal_P0_L10e"/>
    <property type="match status" value="1"/>
</dbReference>
<proteinExistence type="inferred from homology"/>
<gene>
    <name evidence="8" type="ORF">OKIOD_LOCUS9276</name>
</gene>
<evidence type="ECO:0000256" key="6">
    <source>
        <dbReference type="SAM" id="MobiDB-lite"/>
    </source>
</evidence>
<dbReference type="Pfam" id="PF17777">
    <property type="entry name" value="RL10P_insert"/>
    <property type="match status" value="1"/>
</dbReference>
<dbReference type="Gene3D" id="3.30.70.1730">
    <property type="match status" value="1"/>
</dbReference>
<keyword evidence="9" id="KW-1185">Reference proteome</keyword>
<name>A0ABN7SPB7_OIKDI</name>
<dbReference type="InterPro" id="IPR043164">
    <property type="entry name" value="Ribosomal_uL10-like_insert_sf"/>
</dbReference>
<evidence type="ECO:0000256" key="3">
    <source>
        <dbReference type="ARBA" id="ARBA00022980"/>
    </source>
</evidence>
<feature type="region of interest" description="Disordered" evidence="6">
    <location>
        <begin position="280"/>
        <end position="311"/>
    </location>
</feature>
<dbReference type="InterPro" id="IPR040637">
    <property type="entry name" value="Ribosomal_uL10-like_insert"/>
</dbReference>
<keyword evidence="3 5" id="KW-0689">Ribosomal protein</keyword>
<dbReference type="InterPro" id="IPR043141">
    <property type="entry name" value="Ribosomal_uL10-like_sf"/>
</dbReference>
<dbReference type="SUPFAM" id="SSF160369">
    <property type="entry name" value="Ribosomal protein L10-like"/>
    <property type="match status" value="1"/>
</dbReference>
<dbReference type="Pfam" id="PF00466">
    <property type="entry name" value="Ribosomal_L10"/>
    <property type="match status" value="1"/>
</dbReference>
<organism evidence="8 9">
    <name type="scientific">Oikopleura dioica</name>
    <name type="common">Tunicate</name>
    <dbReference type="NCBI Taxonomy" id="34765"/>
    <lineage>
        <taxon>Eukaryota</taxon>
        <taxon>Metazoa</taxon>
        <taxon>Chordata</taxon>
        <taxon>Tunicata</taxon>
        <taxon>Appendicularia</taxon>
        <taxon>Copelata</taxon>
        <taxon>Oikopleuridae</taxon>
        <taxon>Oikopleura</taxon>
    </lineage>
</organism>
<feature type="compositionally biased region" description="Low complexity" evidence="6">
    <location>
        <begin position="280"/>
        <end position="294"/>
    </location>
</feature>
<accession>A0ABN7SPB7</accession>
<evidence type="ECO:0000313" key="9">
    <source>
        <dbReference type="Proteomes" id="UP001158576"/>
    </source>
</evidence>
<evidence type="ECO:0000256" key="5">
    <source>
        <dbReference type="PIRNR" id="PIRNR039087"/>
    </source>
</evidence>
<dbReference type="Proteomes" id="UP001158576">
    <property type="component" value="Chromosome 1"/>
</dbReference>
<sequence>MVLGRDRKEWKAEYFQKVERILSQYDKVLVCDADNVTSKQFQQIRTGLRGQGEILMGKNTMMKKAMRQLYEDKPELEKLSYLVKLNVGLVCFNGDMKEIRDLVMSFKVPAAARTGAVAPVPVVVPPQVTTLGPEKTSFFQALSVPTKITRGNIEITAPVNLINEGDKVGESAATLLNMLKISPFTYGLDVISCYDAGTIYSPDILDITEDDIKAKFLSAVSNVAAVSLSIGYPTAASAPHSIANAFKNIQAIAAATEITFPQVEKLKEYLANPEAFASAAPEAAEAAEEAAPAAEESEESSDEDFGMDLFG</sequence>
<dbReference type="InterPro" id="IPR050323">
    <property type="entry name" value="Ribosomal_protein_uL10"/>
</dbReference>
<dbReference type="Pfam" id="PF00428">
    <property type="entry name" value="Ribosomal_60s"/>
    <property type="match status" value="1"/>
</dbReference>
<protein>
    <recommendedName>
        <fullName evidence="5">60S acidic ribosomal protein P0</fullName>
    </recommendedName>
</protein>
<feature type="domain" description="Large ribosomal subunit protein uL10-like insertion" evidence="7">
    <location>
        <begin position="112"/>
        <end position="181"/>
    </location>
</feature>
<dbReference type="InterPro" id="IPR030670">
    <property type="entry name" value="uL10_eukaryotes"/>
</dbReference>
<evidence type="ECO:0000259" key="7">
    <source>
        <dbReference type="Pfam" id="PF17777"/>
    </source>
</evidence>
<dbReference type="InterPro" id="IPR001790">
    <property type="entry name" value="Ribosomal_uL10"/>
</dbReference>
<feature type="compositionally biased region" description="Acidic residues" evidence="6">
    <location>
        <begin position="295"/>
        <end position="311"/>
    </location>
</feature>
<evidence type="ECO:0000313" key="8">
    <source>
        <dbReference type="EMBL" id="CAG5102885.1"/>
    </source>
</evidence>
<evidence type="ECO:0000256" key="4">
    <source>
        <dbReference type="ARBA" id="ARBA00023274"/>
    </source>
</evidence>
<dbReference type="PANTHER" id="PTHR45699:SF3">
    <property type="entry name" value="LARGE RIBOSOMAL SUBUNIT PROTEIN UL10"/>
    <property type="match status" value="1"/>
</dbReference>
<comment type="similarity">
    <text evidence="2 5">Belongs to the universal ribosomal protein uL10 family.</text>
</comment>
<dbReference type="EMBL" id="OU015566">
    <property type="protein sequence ID" value="CAG5102885.1"/>
    <property type="molecule type" value="Genomic_DNA"/>
</dbReference>
<comment type="function">
    <text evidence="1 5">Ribosomal protein P0 is the functional equivalent of E.coli protein L10.</text>
</comment>
<evidence type="ECO:0000256" key="1">
    <source>
        <dbReference type="ARBA" id="ARBA00002200"/>
    </source>
</evidence>
<evidence type="ECO:0000256" key="2">
    <source>
        <dbReference type="ARBA" id="ARBA00008889"/>
    </source>
</evidence>
<dbReference type="PANTHER" id="PTHR45699">
    <property type="entry name" value="60S ACIDIC RIBOSOMAL PROTEIN P0"/>
    <property type="match status" value="1"/>
</dbReference>
<reference evidence="8 9" key="1">
    <citation type="submission" date="2021-04" db="EMBL/GenBank/DDBJ databases">
        <authorList>
            <person name="Bliznina A."/>
        </authorList>
    </citation>
    <scope>NUCLEOTIDE SEQUENCE [LARGE SCALE GENOMIC DNA]</scope>
</reference>
<dbReference type="PIRSF" id="PIRSF039087">
    <property type="entry name" value="L10E"/>
    <property type="match status" value="1"/>
</dbReference>
<dbReference type="Gene3D" id="3.90.105.20">
    <property type="match status" value="1"/>
</dbReference>
<keyword evidence="4 5" id="KW-0687">Ribonucleoprotein</keyword>